<evidence type="ECO:0000313" key="6">
    <source>
        <dbReference type="EMBL" id="KAF0976400.1"/>
    </source>
</evidence>
<dbReference type="SUPFAM" id="SSF69593">
    <property type="entry name" value="Glycerol-3-phosphate (1)-acyltransferase"/>
    <property type="match status" value="1"/>
</dbReference>
<dbReference type="GO" id="GO:0003841">
    <property type="term" value="F:1-acylglycerol-3-phosphate O-acyltransferase activity"/>
    <property type="evidence" value="ECO:0007669"/>
    <property type="project" value="TreeGrafter"/>
</dbReference>
<dbReference type="Pfam" id="PF01553">
    <property type="entry name" value="Acyltransferase"/>
    <property type="match status" value="1"/>
</dbReference>
<sequence>MVRKRKEQKGDNSSLSRHDDEGQPSSSSERKTTTTPTTTNESSSSSLVRLEKEAVVSSSISFDSDLSSSTTTSSSELASTTSSPTTTTTTTSTTTTTTTTTATKTTTSITKYHAGKEDHSLSAWLCRLYFISGLFLSWVCCCVIALPLYLLHVMFGFDKNRTLIGKLFRKSNQWVVESNPFWKVRTFYENRSTLDKLPKQQKKVIFVCNHQSNMDPFVLLSALPIEAKWVAKHVLFNVPFGGWLMRMAGDVPIVFKSKLAHNTVTDKDSVAQALSRLKNYLNNDTAVFFFPEGRRSDDPNTFLEYRKGAFIMSLECGADIIPLAVHGTHTMWETRHKMPKPGRASIVIGDPISVKGMTLEKDVDHLLEKVRNKITALHVTAKHHYINMK</sequence>
<organism evidence="6 7">
    <name type="scientific">Naegleria fowleri</name>
    <name type="common">Brain eating amoeba</name>
    <dbReference type="NCBI Taxonomy" id="5763"/>
    <lineage>
        <taxon>Eukaryota</taxon>
        <taxon>Discoba</taxon>
        <taxon>Heterolobosea</taxon>
        <taxon>Tetramitia</taxon>
        <taxon>Eutetramitia</taxon>
        <taxon>Vahlkampfiidae</taxon>
        <taxon>Naegleria</taxon>
    </lineage>
</organism>
<dbReference type="RefSeq" id="XP_044561113.1">
    <property type="nucleotide sequence ID" value="XM_044707697.1"/>
</dbReference>
<dbReference type="OMA" id="IEAKWVA"/>
<dbReference type="GO" id="GO:0005783">
    <property type="term" value="C:endoplasmic reticulum"/>
    <property type="evidence" value="ECO:0007669"/>
    <property type="project" value="TreeGrafter"/>
</dbReference>
<dbReference type="VEuPathDB" id="AmoebaDB:NF0065950"/>
<feature type="region of interest" description="Disordered" evidence="3">
    <location>
        <begin position="1"/>
        <end position="49"/>
    </location>
</feature>
<dbReference type="VEuPathDB" id="AmoebaDB:NfTy_084490"/>
<evidence type="ECO:0000256" key="2">
    <source>
        <dbReference type="ARBA" id="ARBA00023315"/>
    </source>
</evidence>
<dbReference type="VEuPathDB" id="AmoebaDB:FDP41_004299"/>
<reference evidence="6 7" key="1">
    <citation type="journal article" date="2019" name="Sci. Rep.">
        <title>Nanopore sequencing improves the draft genome of the human pathogenic amoeba Naegleria fowleri.</title>
        <authorList>
            <person name="Liechti N."/>
            <person name="Schurch N."/>
            <person name="Bruggmann R."/>
            <person name="Wittwer M."/>
        </authorList>
    </citation>
    <scope>NUCLEOTIDE SEQUENCE [LARGE SCALE GENOMIC DNA]</scope>
    <source>
        <strain evidence="6 7">ATCC 30894</strain>
    </source>
</reference>
<evidence type="ECO:0000313" key="7">
    <source>
        <dbReference type="Proteomes" id="UP000444721"/>
    </source>
</evidence>
<dbReference type="PANTHER" id="PTHR10434:SF11">
    <property type="entry name" value="1-ACYL-SN-GLYCEROL-3-PHOSPHATE ACYLTRANSFERASE"/>
    <property type="match status" value="1"/>
</dbReference>
<evidence type="ECO:0000256" key="1">
    <source>
        <dbReference type="ARBA" id="ARBA00022679"/>
    </source>
</evidence>
<evidence type="ECO:0000259" key="5">
    <source>
        <dbReference type="SMART" id="SM00563"/>
    </source>
</evidence>
<protein>
    <recommendedName>
        <fullName evidence="5">Phospholipid/glycerol acyltransferase domain-containing protein</fullName>
    </recommendedName>
</protein>
<dbReference type="InterPro" id="IPR002123">
    <property type="entry name" value="Plipid/glycerol_acylTrfase"/>
</dbReference>
<feature type="domain" description="Phospholipid/glycerol acyltransferase" evidence="5">
    <location>
        <begin position="204"/>
        <end position="328"/>
    </location>
</feature>
<evidence type="ECO:0000256" key="3">
    <source>
        <dbReference type="SAM" id="MobiDB-lite"/>
    </source>
</evidence>
<keyword evidence="7" id="KW-1185">Reference proteome</keyword>
<dbReference type="AlphaFoldDB" id="A0A6A5BRF9"/>
<dbReference type="GeneID" id="68111517"/>
<keyword evidence="4" id="KW-0812">Transmembrane</keyword>
<dbReference type="OrthoDB" id="417078at2759"/>
<keyword evidence="1" id="KW-0808">Transferase</keyword>
<dbReference type="Proteomes" id="UP000444721">
    <property type="component" value="Unassembled WGS sequence"/>
</dbReference>
<dbReference type="EMBL" id="VFQX01000037">
    <property type="protein sequence ID" value="KAF0976400.1"/>
    <property type="molecule type" value="Genomic_DNA"/>
</dbReference>
<name>A0A6A5BRF9_NAEFO</name>
<keyword evidence="2" id="KW-0012">Acyltransferase</keyword>
<keyword evidence="4" id="KW-0472">Membrane</keyword>
<feature type="region of interest" description="Disordered" evidence="3">
    <location>
        <begin position="63"/>
        <end position="102"/>
    </location>
</feature>
<evidence type="ECO:0000256" key="4">
    <source>
        <dbReference type="SAM" id="Phobius"/>
    </source>
</evidence>
<accession>A0A6A5BRF9</accession>
<gene>
    <name evidence="6" type="ORF">FDP41_004299</name>
</gene>
<comment type="caution">
    <text evidence="6">The sequence shown here is derived from an EMBL/GenBank/DDBJ whole genome shotgun (WGS) entry which is preliminary data.</text>
</comment>
<dbReference type="PANTHER" id="PTHR10434">
    <property type="entry name" value="1-ACYL-SN-GLYCEROL-3-PHOSPHATE ACYLTRANSFERASE"/>
    <property type="match status" value="1"/>
</dbReference>
<keyword evidence="4" id="KW-1133">Transmembrane helix</keyword>
<feature type="compositionally biased region" description="Low complexity" evidence="3">
    <location>
        <begin position="33"/>
        <end position="46"/>
    </location>
</feature>
<feature type="transmembrane region" description="Helical" evidence="4">
    <location>
        <begin position="128"/>
        <end position="151"/>
    </location>
</feature>
<proteinExistence type="predicted"/>
<dbReference type="CDD" id="cd07989">
    <property type="entry name" value="LPLAT_AGPAT-like"/>
    <property type="match status" value="1"/>
</dbReference>
<dbReference type="SMART" id="SM00563">
    <property type="entry name" value="PlsC"/>
    <property type="match status" value="1"/>
</dbReference>
<dbReference type="GO" id="GO:0006654">
    <property type="term" value="P:phosphatidic acid biosynthetic process"/>
    <property type="evidence" value="ECO:0007669"/>
    <property type="project" value="TreeGrafter"/>
</dbReference>